<feature type="domain" description="Core-binding (CB)" evidence="5">
    <location>
        <begin position="1"/>
        <end position="94"/>
    </location>
</feature>
<gene>
    <name evidence="6" type="ORF">MB901379_03195</name>
</gene>
<dbReference type="Proteomes" id="UP000269998">
    <property type="component" value="Chromosome"/>
</dbReference>
<organism evidence="6 7">
    <name type="scientific">Mycobacterium basiliense</name>
    <dbReference type="NCBI Taxonomy" id="2094119"/>
    <lineage>
        <taxon>Bacteria</taxon>
        <taxon>Bacillati</taxon>
        <taxon>Actinomycetota</taxon>
        <taxon>Actinomycetes</taxon>
        <taxon>Mycobacteriales</taxon>
        <taxon>Mycobacteriaceae</taxon>
        <taxon>Mycobacterium</taxon>
    </lineage>
</organism>
<dbReference type="AlphaFoldDB" id="A0A447GGJ3"/>
<dbReference type="RefSeq" id="WP_232021872.1">
    <property type="nucleotide sequence ID" value="NZ_CBCSKE010000018.1"/>
</dbReference>
<proteinExistence type="predicted"/>
<keyword evidence="1 3" id="KW-0238">DNA-binding</keyword>
<evidence type="ECO:0000256" key="2">
    <source>
        <dbReference type="ARBA" id="ARBA00023172"/>
    </source>
</evidence>
<dbReference type="Gene3D" id="1.10.150.130">
    <property type="match status" value="1"/>
</dbReference>
<dbReference type="InterPro" id="IPR011010">
    <property type="entry name" value="DNA_brk_join_enz"/>
</dbReference>
<evidence type="ECO:0000256" key="1">
    <source>
        <dbReference type="ARBA" id="ARBA00023125"/>
    </source>
</evidence>
<protein>
    <submittedName>
        <fullName evidence="6">Site-specific recombinase XerD</fullName>
    </submittedName>
</protein>
<dbReference type="EMBL" id="LR130759">
    <property type="protein sequence ID" value="VDM89617.1"/>
    <property type="molecule type" value="Genomic_DNA"/>
</dbReference>
<dbReference type="GO" id="GO:0015074">
    <property type="term" value="P:DNA integration"/>
    <property type="evidence" value="ECO:0007669"/>
    <property type="project" value="InterPro"/>
</dbReference>
<dbReference type="InterPro" id="IPR004107">
    <property type="entry name" value="Integrase_SAM-like_N"/>
</dbReference>
<evidence type="ECO:0000313" key="6">
    <source>
        <dbReference type="EMBL" id="VDM89617.1"/>
    </source>
</evidence>
<sequence length="234" mass="25017">MPTTIQGYEKIYRAHIAAVLGSRPVAAITTAEVARFRADLLAPHPCRSFVTRGKPNPQRQAAIRSGGKSAMDQRSPATVKHIVGTLKRILDTAVDDQAIPSNPVVAGRRRTTKPGSRAGQPFRHRPLTSSQVAALAAYISNVKGNPIYALVTVFAAYTGVRAAELQGLQVQDVMLSDMPGAAGAVRISRTAARRRVEPGSADPVGVRYTEIRRVYQPGSACSAVVGRRSARVLD</sequence>
<dbReference type="PROSITE" id="PS51900">
    <property type="entry name" value="CB"/>
    <property type="match status" value="1"/>
</dbReference>
<dbReference type="KEGG" id="mbai:MB901379_03195"/>
<dbReference type="InterPro" id="IPR010998">
    <property type="entry name" value="Integrase_recombinase_N"/>
</dbReference>
<feature type="region of interest" description="Disordered" evidence="4">
    <location>
        <begin position="52"/>
        <end position="75"/>
    </location>
</feature>
<evidence type="ECO:0000256" key="3">
    <source>
        <dbReference type="PROSITE-ProRule" id="PRU01248"/>
    </source>
</evidence>
<dbReference type="Pfam" id="PF14659">
    <property type="entry name" value="Phage_int_SAM_3"/>
    <property type="match status" value="1"/>
</dbReference>
<evidence type="ECO:0000313" key="7">
    <source>
        <dbReference type="Proteomes" id="UP000269998"/>
    </source>
</evidence>
<evidence type="ECO:0000256" key="4">
    <source>
        <dbReference type="SAM" id="MobiDB-lite"/>
    </source>
</evidence>
<name>A0A447GGJ3_9MYCO</name>
<keyword evidence="7" id="KW-1185">Reference proteome</keyword>
<reference evidence="7" key="1">
    <citation type="submission" date="2018-02" db="EMBL/GenBank/DDBJ databases">
        <authorList>
            <person name="Seth-Smith MB H."/>
            <person name="Seth-Smith H."/>
        </authorList>
    </citation>
    <scope>NUCLEOTIDE SEQUENCE [LARGE SCALE GENOMIC DNA]</scope>
</reference>
<dbReference type="SUPFAM" id="SSF56349">
    <property type="entry name" value="DNA breaking-rejoining enzymes"/>
    <property type="match status" value="1"/>
</dbReference>
<accession>A0A447GGJ3</accession>
<dbReference type="InterPro" id="IPR013762">
    <property type="entry name" value="Integrase-like_cat_sf"/>
</dbReference>
<dbReference type="Gene3D" id="1.10.443.10">
    <property type="entry name" value="Intergrase catalytic core"/>
    <property type="match status" value="1"/>
</dbReference>
<dbReference type="InterPro" id="IPR044068">
    <property type="entry name" value="CB"/>
</dbReference>
<evidence type="ECO:0000259" key="5">
    <source>
        <dbReference type="PROSITE" id="PS51900"/>
    </source>
</evidence>
<dbReference type="GO" id="GO:0006310">
    <property type="term" value="P:DNA recombination"/>
    <property type="evidence" value="ECO:0007669"/>
    <property type="project" value="UniProtKB-KW"/>
</dbReference>
<dbReference type="GO" id="GO:0003677">
    <property type="term" value="F:DNA binding"/>
    <property type="evidence" value="ECO:0007669"/>
    <property type="project" value="UniProtKB-UniRule"/>
</dbReference>
<keyword evidence="2" id="KW-0233">DNA recombination</keyword>